<evidence type="ECO:0000313" key="2">
    <source>
        <dbReference type="Proteomes" id="UP000001188"/>
    </source>
</evidence>
<name>B0RYH4_XANCB</name>
<dbReference type="GO" id="GO:0003677">
    <property type="term" value="F:DNA binding"/>
    <property type="evidence" value="ECO:0007669"/>
    <property type="project" value="UniProtKB-KW"/>
</dbReference>
<protein>
    <submittedName>
        <fullName evidence="1">DNA-binding protein (Roi)</fullName>
    </submittedName>
</protein>
<dbReference type="HOGENOM" id="CLU_1502916_0_0_6"/>
<organism evidence="1 2">
    <name type="scientific">Xanthomonas campestris pv. campestris (strain B100)</name>
    <dbReference type="NCBI Taxonomy" id="509169"/>
    <lineage>
        <taxon>Bacteria</taxon>
        <taxon>Pseudomonadati</taxon>
        <taxon>Pseudomonadota</taxon>
        <taxon>Gammaproteobacteria</taxon>
        <taxon>Lysobacterales</taxon>
        <taxon>Lysobacteraceae</taxon>
        <taxon>Xanthomonas</taxon>
    </lineage>
</organism>
<proteinExistence type="predicted"/>
<reference evidence="1 2" key="1">
    <citation type="journal article" date="2008" name="J. Biotechnol.">
        <title>The genome of Xanthomonas campestris pv. campestris B100 and its use for the reconstruction of metabolic pathways involved in xanthan biosynthesis.</title>
        <authorList>
            <person name="Vorholter F.J."/>
            <person name="Schneiker S."/>
            <person name="Goesmann A."/>
            <person name="Krause L."/>
            <person name="Bekel T."/>
            <person name="Kaiser O."/>
            <person name="Linke B."/>
            <person name="Patschkowski T."/>
            <person name="Ruckert C."/>
            <person name="Schmid J."/>
            <person name="Sidhu V.K."/>
            <person name="Sieber V."/>
            <person name="Tauch A."/>
            <person name="Watt S.A."/>
            <person name="Weisshaar B."/>
            <person name="Becker A."/>
            <person name="Niehaus K."/>
            <person name="Puhler A."/>
        </authorList>
    </citation>
    <scope>NUCLEOTIDE SEQUENCE [LARGE SCALE GENOMIC DNA]</scope>
    <source>
        <strain evidence="1 2">B100</strain>
    </source>
</reference>
<accession>B0RYH4</accession>
<keyword evidence="1" id="KW-0238">DNA-binding</keyword>
<sequence length="179" mass="19550">MSQLTIAGDAPAITSRDISDMVNSQHDSVKRTIQRLATDGVIQLPPMVDAERINGLGLSQSTALYFFSGEQGKRDSIVVVAQLSPEFTARLVDRWQQLERRVTAPADPLALLSDPAALRGGRHVITSRYVGGRGLCGANSEERQVARSHSAEIFVEPGQVRSYRIHTRTEGESTIEPVL</sequence>
<dbReference type="EMBL" id="AM920689">
    <property type="protein sequence ID" value="CAP52694.1"/>
    <property type="molecule type" value="Genomic_DNA"/>
</dbReference>
<evidence type="ECO:0000313" key="1">
    <source>
        <dbReference type="EMBL" id="CAP52694.1"/>
    </source>
</evidence>
<gene>
    <name evidence="1" type="ORF">XCCB100_3329</name>
</gene>
<dbReference type="KEGG" id="xca:xcc-b100_3329"/>
<dbReference type="AlphaFoldDB" id="B0RYH4"/>
<dbReference type="Proteomes" id="UP000001188">
    <property type="component" value="Chromosome"/>
</dbReference>